<evidence type="ECO:0000256" key="1">
    <source>
        <dbReference type="ARBA" id="ARBA00001974"/>
    </source>
</evidence>
<feature type="region of interest" description="Disordered" evidence="9">
    <location>
        <begin position="29"/>
        <end position="72"/>
    </location>
</feature>
<dbReference type="HOGENOM" id="CLU_003827_6_0_1"/>
<dbReference type="PANTHER" id="PTHR19370:SF189">
    <property type="entry name" value="CYTOCHROME C MITOCHONDRIAL IMPORT FACTOR CYC2"/>
    <property type="match status" value="1"/>
</dbReference>
<keyword evidence="10" id="KW-0812">Transmembrane</keyword>
<comment type="cofactor">
    <cofactor evidence="1 8">
        <name>FAD</name>
        <dbReference type="ChEBI" id="CHEBI:57692"/>
    </cofactor>
</comment>
<evidence type="ECO:0000256" key="9">
    <source>
        <dbReference type="SAM" id="MobiDB-lite"/>
    </source>
</evidence>
<dbReference type="InterPro" id="IPR039261">
    <property type="entry name" value="FNR_nucleotide-bd"/>
</dbReference>
<dbReference type="EMBL" id="KB456261">
    <property type="protein sequence ID" value="EMF15970.1"/>
    <property type="molecule type" value="Genomic_DNA"/>
</dbReference>
<organism evidence="12 13">
    <name type="scientific">Sphaerulina musiva (strain SO2202)</name>
    <name type="common">Poplar stem canker fungus</name>
    <name type="synonym">Septoria musiva</name>
    <dbReference type="NCBI Taxonomy" id="692275"/>
    <lineage>
        <taxon>Eukaryota</taxon>
        <taxon>Fungi</taxon>
        <taxon>Dikarya</taxon>
        <taxon>Ascomycota</taxon>
        <taxon>Pezizomycotina</taxon>
        <taxon>Dothideomycetes</taxon>
        <taxon>Dothideomycetidae</taxon>
        <taxon>Mycosphaerellales</taxon>
        <taxon>Mycosphaerellaceae</taxon>
        <taxon>Sphaerulina</taxon>
    </lineage>
</organism>
<dbReference type="eggNOG" id="KOG0534">
    <property type="taxonomic scope" value="Eukaryota"/>
</dbReference>
<feature type="binding site" evidence="8">
    <location>
        <position position="171"/>
    </location>
    <ligand>
        <name>FAD</name>
        <dbReference type="ChEBI" id="CHEBI:57692"/>
    </ligand>
</feature>
<dbReference type="GeneID" id="27901598"/>
<keyword evidence="7 10" id="KW-0472">Membrane</keyword>
<dbReference type="GO" id="GO:0016020">
    <property type="term" value="C:membrane"/>
    <property type="evidence" value="ECO:0007669"/>
    <property type="project" value="UniProtKB-SubCell"/>
</dbReference>
<evidence type="ECO:0000256" key="10">
    <source>
        <dbReference type="SAM" id="Phobius"/>
    </source>
</evidence>
<keyword evidence="10" id="KW-1133">Transmembrane helix</keyword>
<feature type="binding site" evidence="8">
    <location>
        <position position="188"/>
    </location>
    <ligand>
        <name>FAD</name>
        <dbReference type="ChEBI" id="CHEBI:57692"/>
    </ligand>
</feature>
<keyword evidence="4 8" id="KW-0285">Flavoprotein</keyword>
<keyword evidence="6" id="KW-0560">Oxidoreductase</keyword>
<evidence type="ECO:0000256" key="4">
    <source>
        <dbReference type="ARBA" id="ARBA00022630"/>
    </source>
</evidence>
<dbReference type="GO" id="GO:0016491">
    <property type="term" value="F:oxidoreductase activity"/>
    <property type="evidence" value="ECO:0007669"/>
    <property type="project" value="UniProtKB-KW"/>
</dbReference>
<evidence type="ECO:0000256" key="3">
    <source>
        <dbReference type="ARBA" id="ARBA00006105"/>
    </source>
</evidence>
<dbReference type="PANTHER" id="PTHR19370">
    <property type="entry name" value="NADH-CYTOCHROME B5 REDUCTASE"/>
    <property type="match status" value="1"/>
</dbReference>
<accession>M3DE03</accession>
<dbReference type="STRING" id="692275.M3DE03"/>
<dbReference type="AlphaFoldDB" id="M3DE03"/>
<dbReference type="PROSITE" id="PS51384">
    <property type="entry name" value="FAD_FR"/>
    <property type="match status" value="1"/>
</dbReference>
<dbReference type="SUPFAM" id="SSF63380">
    <property type="entry name" value="Riboflavin synthase domain-like"/>
    <property type="match status" value="1"/>
</dbReference>
<reference evidence="12 13" key="1">
    <citation type="journal article" date="2012" name="PLoS Pathog.">
        <title>Diverse lifestyles and strategies of plant pathogenesis encoded in the genomes of eighteen Dothideomycetes fungi.</title>
        <authorList>
            <person name="Ohm R.A."/>
            <person name="Feau N."/>
            <person name="Henrissat B."/>
            <person name="Schoch C.L."/>
            <person name="Horwitz B.A."/>
            <person name="Barry K.W."/>
            <person name="Condon B.J."/>
            <person name="Copeland A.C."/>
            <person name="Dhillon B."/>
            <person name="Glaser F."/>
            <person name="Hesse C.N."/>
            <person name="Kosti I."/>
            <person name="LaButti K."/>
            <person name="Lindquist E.A."/>
            <person name="Lucas S."/>
            <person name="Salamov A.A."/>
            <person name="Bradshaw R.E."/>
            <person name="Ciuffetti L."/>
            <person name="Hamelin R.C."/>
            <person name="Kema G.H.J."/>
            <person name="Lawrence C."/>
            <person name="Scott J.A."/>
            <person name="Spatafora J.W."/>
            <person name="Turgeon B.G."/>
            <person name="de Wit P.J.G.M."/>
            <person name="Zhong S."/>
            <person name="Goodwin S.B."/>
            <person name="Grigoriev I.V."/>
        </authorList>
    </citation>
    <scope>NUCLEOTIDE SEQUENCE [LARGE SCALE GENOMIC DNA]</scope>
    <source>
        <strain evidence="12 13">SO2202</strain>
    </source>
</reference>
<evidence type="ECO:0000256" key="2">
    <source>
        <dbReference type="ARBA" id="ARBA00004370"/>
    </source>
</evidence>
<sequence>MSLSAGLWRTLGRATSARSGIAGFSHCSRRSEDQDKLTATGTTATKKEAKLPTLPEGPQENEEQEKRQQAREGVKKTARFGLPSLVFFAVGLPLGYYFSDYLPLRKGNSLSDPSEFVKYTLIGKENVSSTCAIFRLKPSTGTAVDLDDPNLERAITSVEFKQPQLQIARSYTCLPQADGQHEDELRFLIRREQKGEVSNFLHRLPEGAELETRGLHPEFVLPENVNSVAFLVGGTGIAPAAQAADMLSSEADVHILWASRRREDCIGGYNDTQPEGRSVGWNFWGASKAAKHGEKGEDLPNAEKGALVTLLENLKKRSAGADGRTRRLTVDYFVDEEGSFIRPEDVKRMLYQLSRSQKDTDSGRNILFVSGPEGFLRYWAGAKQWSNGREVQGPLRGVLSTLDLSGWDVVKL</sequence>
<feature type="binding site" evidence="8">
    <location>
        <position position="169"/>
    </location>
    <ligand>
        <name>FAD</name>
        <dbReference type="ChEBI" id="CHEBI:57692"/>
    </ligand>
</feature>
<dbReference type="Pfam" id="PF00970">
    <property type="entry name" value="FAD_binding_6"/>
    <property type="match status" value="1"/>
</dbReference>
<keyword evidence="13" id="KW-1185">Reference proteome</keyword>
<dbReference type="OMA" id="GCLRFFI"/>
<name>M3DE03_SPHMS</name>
<proteinExistence type="inferred from homology"/>
<feature type="binding site" evidence="8">
    <location>
        <position position="197"/>
    </location>
    <ligand>
        <name>FAD</name>
        <dbReference type="ChEBI" id="CHEBI:57692"/>
    </ligand>
</feature>
<comment type="similarity">
    <text evidence="3">Belongs to the flavoprotein pyridine nucleotide cytochrome reductase family.</text>
</comment>
<evidence type="ECO:0000313" key="12">
    <source>
        <dbReference type="EMBL" id="EMF15970.1"/>
    </source>
</evidence>
<protein>
    <recommendedName>
        <fullName evidence="11">FAD-binding FR-type domain-containing protein</fullName>
    </recommendedName>
</protein>
<comment type="subcellular location">
    <subcellularLocation>
        <location evidence="2">Membrane</location>
    </subcellularLocation>
</comment>
<dbReference type="InterPro" id="IPR017927">
    <property type="entry name" value="FAD-bd_FR_type"/>
</dbReference>
<gene>
    <name evidence="12" type="ORF">SEPMUDRAFT_147686</name>
</gene>
<evidence type="ECO:0000256" key="7">
    <source>
        <dbReference type="ARBA" id="ARBA00023136"/>
    </source>
</evidence>
<evidence type="ECO:0000313" key="13">
    <source>
        <dbReference type="Proteomes" id="UP000016931"/>
    </source>
</evidence>
<dbReference type="InterPro" id="IPR008333">
    <property type="entry name" value="Cbr1-like_FAD-bd_dom"/>
</dbReference>
<feature type="domain" description="FAD-binding FR-type" evidence="11">
    <location>
        <begin position="114"/>
        <end position="222"/>
    </location>
</feature>
<evidence type="ECO:0000259" key="11">
    <source>
        <dbReference type="PROSITE" id="PS51384"/>
    </source>
</evidence>
<dbReference type="OrthoDB" id="432685at2759"/>
<dbReference type="InterPro" id="IPR017938">
    <property type="entry name" value="Riboflavin_synthase-like_b-brl"/>
</dbReference>
<dbReference type="Proteomes" id="UP000016931">
    <property type="component" value="Unassembled WGS sequence"/>
</dbReference>
<keyword evidence="5 8" id="KW-0274">FAD</keyword>
<dbReference type="SUPFAM" id="SSF52343">
    <property type="entry name" value="Ferredoxin reductase-like, C-terminal NADP-linked domain"/>
    <property type="match status" value="1"/>
</dbReference>
<evidence type="ECO:0000256" key="5">
    <source>
        <dbReference type="ARBA" id="ARBA00022827"/>
    </source>
</evidence>
<dbReference type="InterPro" id="IPR001834">
    <property type="entry name" value="CBR-like"/>
</dbReference>
<evidence type="ECO:0000256" key="8">
    <source>
        <dbReference type="PIRSR" id="PIRSR601834-1"/>
    </source>
</evidence>
<feature type="transmembrane region" description="Helical" evidence="10">
    <location>
        <begin position="80"/>
        <end position="98"/>
    </location>
</feature>
<dbReference type="GO" id="GO:0005739">
    <property type="term" value="C:mitochondrion"/>
    <property type="evidence" value="ECO:0007669"/>
    <property type="project" value="TreeGrafter"/>
</dbReference>
<dbReference type="Gene3D" id="3.40.50.80">
    <property type="entry name" value="Nucleotide-binding domain of ferredoxin-NADP reductase (FNR) module"/>
    <property type="match status" value="1"/>
</dbReference>
<dbReference type="RefSeq" id="XP_016764091.1">
    <property type="nucleotide sequence ID" value="XM_016904461.1"/>
</dbReference>
<dbReference type="Gene3D" id="2.40.30.10">
    <property type="entry name" value="Translation factors"/>
    <property type="match status" value="1"/>
</dbReference>
<dbReference type="CDD" id="cd06183">
    <property type="entry name" value="cyt_b5_reduct_like"/>
    <property type="match status" value="1"/>
</dbReference>
<evidence type="ECO:0000256" key="6">
    <source>
        <dbReference type="ARBA" id="ARBA00023002"/>
    </source>
</evidence>
<feature type="binding site" evidence="8">
    <location>
        <position position="198"/>
    </location>
    <ligand>
        <name>FAD</name>
        <dbReference type="ChEBI" id="CHEBI:57692"/>
    </ligand>
</feature>